<evidence type="ECO:0000259" key="11">
    <source>
        <dbReference type="PROSITE" id="PS50936"/>
    </source>
</evidence>
<evidence type="ECO:0000313" key="13">
    <source>
        <dbReference type="EMBL" id="MST33229.1"/>
    </source>
</evidence>
<feature type="non-terminal residue" evidence="13">
    <location>
        <position position="1"/>
    </location>
</feature>
<evidence type="ECO:0000256" key="9">
    <source>
        <dbReference type="ARBA" id="ARBA00023134"/>
    </source>
</evidence>
<dbReference type="InterPro" id="IPR030378">
    <property type="entry name" value="G_CP_dom"/>
</dbReference>
<dbReference type="SUPFAM" id="SSF52540">
    <property type="entry name" value="P-loop containing nucleoside triphosphate hydrolases"/>
    <property type="match status" value="1"/>
</dbReference>
<feature type="domain" description="EngC GTPase" evidence="11">
    <location>
        <begin position="44"/>
        <end position="189"/>
    </location>
</feature>
<evidence type="ECO:0000313" key="14">
    <source>
        <dbReference type="Proteomes" id="UP000437736"/>
    </source>
</evidence>
<reference evidence="13 14" key="1">
    <citation type="submission" date="2019-11" db="EMBL/GenBank/DDBJ databases">
        <title>Acidiferrimicrobium australis gen. nov., sp. nov., an acidophilic and obligately heterotrophic, member of the Actinobacteria that catalyses dissimilatory oxido- reduction of iron isolated from metal-rich acidic water in Chile.</title>
        <authorList>
            <person name="Gonzalez D."/>
            <person name="Huber K."/>
            <person name="Hedrich S."/>
            <person name="Rojas-Villalobos C."/>
            <person name="Quatrini R."/>
            <person name="Dinamarca M.A."/>
            <person name="Schwarz A."/>
            <person name="Canales C."/>
            <person name="Nancucheo I."/>
        </authorList>
    </citation>
    <scope>NUCLEOTIDE SEQUENCE [LARGE SCALE GENOMIC DNA]</scope>
    <source>
        <strain evidence="13 14">USS-CCA1</strain>
    </source>
</reference>
<evidence type="ECO:0000256" key="5">
    <source>
        <dbReference type="ARBA" id="ARBA00022741"/>
    </source>
</evidence>
<dbReference type="InterPro" id="IPR027417">
    <property type="entry name" value="P-loop_NTPase"/>
</dbReference>
<dbReference type="PROSITE" id="PS51721">
    <property type="entry name" value="G_CP"/>
    <property type="match status" value="1"/>
</dbReference>
<keyword evidence="9" id="KW-0342">GTP-binding</keyword>
<keyword evidence="8" id="KW-0694">RNA-binding</keyword>
<keyword evidence="14" id="KW-1185">Reference proteome</keyword>
<keyword evidence="3" id="KW-0479">Metal-binding</keyword>
<keyword evidence="2" id="KW-0690">Ribosome biogenesis</keyword>
<evidence type="ECO:0000256" key="2">
    <source>
        <dbReference type="ARBA" id="ARBA00022517"/>
    </source>
</evidence>
<dbReference type="Gene3D" id="1.10.40.50">
    <property type="entry name" value="Probable gtpase engc, domain 3"/>
    <property type="match status" value="1"/>
</dbReference>
<dbReference type="CDD" id="cd01854">
    <property type="entry name" value="YjeQ_EngC"/>
    <property type="match status" value="1"/>
</dbReference>
<keyword evidence="4" id="KW-0699">rRNA-binding</keyword>
<accession>A0ABW9QU54</accession>
<gene>
    <name evidence="13" type="primary">rsgA</name>
    <name evidence="13" type="ORF">GHK86_10915</name>
</gene>
<protein>
    <submittedName>
        <fullName evidence="13">Ribosome small subunit-dependent GTPase A</fullName>
    </submittedName>
</protein>
<comment type="caution">
    <text evidence="13">The sequence shown here is derived from an EMBL/GenBank/DDBJ whole genome shotgun (WGS) entry which is preliminary data.</text>
</comment>
<evidence type="ECO:0000256" key="1">
    <source>
        <dbReference type="ARBA" id="ARBA00022490"/>
    </source>
</evidence>
<dbReference type="PANTHER" id="PTHR32120:SF10">
    <property type="entry name" value="SMALL RIBOSOMAL SUBUNIT BIOGENESIS GTPASE RSGA"/>
    <property type="match status" value="1"/>
</dbReference>
<dbReference type="EMBL" id="WJHE01000528">
    <property type="protein sequence ID" value="MST33229.1"/>
    <property type="molecule type" value="Genomic_DNA"/>
</dbReference>
<feature type="region of interest" description="Disordered" evidence="10">
    <location>
        <begin position="254"/>
        <end position="290"/>
    </location>
</feature>
<keyword evidence="6" id="KW-0378">Hydrolase</keyword>
<organism evidence="13 14">
    <name type="scientific">Acidiferrimicrobium australe</name>
    <dbReference type="NCBI Taxonomy" id="2664430"/>
    <lineage>
        <taxon>Bacteria</taxon>
        <taxon>Bacillati</taxon>
        <taxon>Actinomycetota</taxon>
        <taxon>Acidimicrobiia</taxon>
        <taxon>Acidimicrobiales</taxon>
        <taxon>Acidimicrobiaceae</taxon>
        <taxon>Acidiferrimicrobium</taxon>
    </lineage>
</organism>
<feature type="domain" description="CP-type G" evidence="12">
    <location>
        <begin position="27"/>
        <end position="191"/>
    </location>
</feature>
<evidence type="ECO:0000256" key="3">
    <source>
        <dbReference type="ARBA" id="ARBA00022723"/>
    </source>
</evidence>
<feature type="compositionally biased region" description="Basic and acidic residues" evidence="10">
    <location>
        <begin position="274"/>
        <end position="290"/>
    </location>
</feature>
<evidence type="ECO:0000256" key="8">
    <source>
        <dbReference type="ARBA" id="ARBA00022884"/>
    </source>
</evidence>
<evidence type="ECO:0000256" key="4">
    <source>
        <dbReference type="ARBA" id="ARBA00022730"/>
    </source>
</evidence>
<dbReference type="InterPro" id="IPR010914">
    <property type="entry name" value="RsgA_GTPase_dom"/>
</dbReference>
<evidence type="ECO:0000259" key="12">
    <source>
        <dbReference type="PROSITE" id="PS51721"/>
    </source>
</evidence>
<evidence type="ECO:0000256" key="7">
    <source>
        <dbReference type="ARBA" id="ARBA00022833"/>
    </source>
</evidence>
<dbReference type="NCBIfam" id="TIGR00157">
    <property type="entry name" value="ribosome small subunit-dependent GTPase A"/>
    <property type="match status" value="1"/>
</dbReference>
<dbReference type="Gene3D" id="3.40.50.300">
    <property type="entry name" value="P-loop containing nucleotide triphosphate hydrolases"/>
    <property type="match status" value="1"/>
</dbReference>
<evidence type="ECO:0000256" key="6">
    <source>
        <dbReference type="ARBA" id="ARBA00022801"/>
    </source>
</evidence>
<dbReference type="PANTHER" id="PTHR32120">
    <property type="entry name" value="SMALL RIBOSOMAL SUBUNIT BIOGENESIS GTPASE RSGA"/>
    <property type="match status" value="1"/>
</dbReference>
<keyword evidence="7" id="KW-0862">Zinc</keyword>
<keyword evidence="5" id="KW-0547">Nucleotide-binding</keyword>
<dbReference type="InterPro" id="IPR004881">
    <property type="entry name" value="Ribosome_biogen_GTPase_RsgA"/>
</dbReference>
<name>A0ABW9QU54_9ACTN</name>
<dbReference type="PROSITE" id="PS50936">
    <property type="entry name" value="ENGC_GTPASE"/>
    <property type="match status" value="1"/>
</dbReference>
<keyword evidence="1" id="KW-0963">Cytoplasm</keyword>
<feature type="compositionally biased region" description="Basic and acidic residues" evidence="10">
    <location>
        <begin position="254"/>
        <end position="266"/>
    </location>
</feature>
<dbReference type="Pfam" id="PF03193">
    <property type="entry name" value="RsgA_GTPase"/>
    <property type="match status" value="1"/>
</dbReference>
<proteinExistence type="predicted"/>
<dbReference type="Proteomes" id="UP000437736">
    <property type="component" value="Unassembled WGS sequence"/>
</dbReference>
<sequence>AATAAAPAVGDWVVIVGQRLGAVLPRWSSLDRQDPATGGVQTLAANVDVVLITVPGDRPNVARTERELLVAWESGARPVVVVTKADLAPGDLVDELSGRLVGVDVLATSAETGKGIAEVGALLATGTTGVLLGPSGAGKSSLTNALLGERRQAVAAVRADDRRGRHTTTSRHLLRLPAGGVVIDTPGLRSLGLTSAHRIDEAFPDIDELAGGCRFADCAHRSEPGCAVTAAVAGGSLPGQRLASYHKLEREAAAERRRSDAAERLATRRVWKQRSKDARRLREQRERGGP</sequence>
<evidence type="ECO:0000256" key="10">
    <source>
        <dbReference type="SAM" id="MobiDB-lite"/>
    </source>
</evidence>